<evidence type="ECO:0000256" key="1">
    <source>
        <dbReference type="ARBA" id="ARBA00023125"/>
    </source>
</evidence>
<sequence>MTDSDAQKPRAPCPPHRNEVTLVGRVSAPATRRELPSGSAVVSVRLVVQRDPKTLPPRSAVVDTIECASWSAECHAEMEQWSSGDIVEVAGALRRRFRRGEAGPISRYEVEAASVRLLVDKETVSAGRTSA</sequence>
<name>A0A1I2VQV4_9ACTN</name>
<dbReference type="Pfam" id="PF00436">
    <property type="entry name" value="SSB"/>
    <property type="match status" value="1"/>
</dbReference>
<dbReference type="PROSITE" id="PS50935">
    <property type="entry name" value="SSB"/>
    <property type="match status" value="1"/>
</dbReference>
<reference evidence="4 5" key="1">
    <citation type="submission" date="2016-10" db="EMBL/GenBank/DDBJ databases">
        <authorList>
            <person name="de Groot N.N."/>
        </authorList>
    </citation>
    <scope>NUCLEOTIDE SEQUENCE [LARGE SCALE GENOMIC DNA]</scope>
    <source>
        <strain evidence="4 5">CPCC 202808</strain>
    </source>
</reference>
<accession>A0A1I2VQV4</accession>
<dbReference type="Proteomes" id="UP000199052">
    <property type="component" value="Unassembled WGS sequence"/>
</dbReference>
<reference evidence="3 6" key="2">
    <citation type="submission" date="2020-07" db="EMBL/GenBank/DDBJ databases">
        <title>Sequencing the genomes of 1000 actinobacteria strains.</title>
        <authorList>
            <person name="Klenk H.-P."/>
        </authorList>
    </citation>
    <scope>NUCLEOTIDE SEQUENCE [LARGE SCALE GENOMIC DNA]</scope>
    <source>
        <strain evidence="3 6">DSM 45117</strain>
    </source>
</reference>
<dbReference type="Gene3D" id="2.40.50.140">
    <property type="entry name" value="Nucleic acid-binding proteins"/>
    <property type="match status" value="1"/>
</dbReference>
<dbReference type="EMBL" id="FOOI01000009">
    <property type="protein sequence ID" value="SFG91618.1"/>
    <property type="molecule type" value="Genomic_DNA"/>
</dbReference>
<keyword evidence="6" id="KW-1185">Reference proteome</keyword>
<evidence type="ECO:0000313" key="4">
    <source>
        <dbReference type="EMBL" id="SFG91618.1"/>
    </source>
</evidence>
<dbReference type="SUPFAM" id="SSF50249">
    <property type="entry name" value="Nucleic acid-binding proteins"/>
    <property type="match status" value="1"/>
</dbReference>
<evidence type="ECO:0000313" key="6">
    <source>
        <dbReference type="Proteomes" id="UP000533017"/>
    </source>
</evidence>
<dbReference type="GO" id="GO:0003697">
    <property type="term" value="F:single-stranded DNA binding"/>
    <property type="evidence" value="ECO:0007669"/>
    <property type="project" value="InterPro"/>
</dbReference>
<dbReference type="InterPro" id="IPR012340">
    <property type="entry name" value="NA-bd_OB-fold"/>
</dbReference>
<evidence type="ECO:0000313" key="5">
    <source>
        <dbReference type="Proteomes" id="UP000199052"/>
    </source>
</evidence>
<proteinExistence type="predicted"/>
<gene>
    <name evidence="3" type="ORF">FHR37_002051</name>
    <name evidence="4" type="ORF">SAMN05421678_109307</name>
</gene>
<dbReference type="Proteomes" id="UP000533017">
    <property type="component" value="Unassembled WGS sequence"/>
</dbReference>
<evidence type="ECO:0000313" key="3">
    <source>
        <dbReference type="EMBL" id="NYH83200.1"/>
    </source>
</evidence>
<keyword evidence="1 2" id="KW-0238">DNA-binding</keyword>
<evidence type="ECO:0000256" key="2">
    <source>
        <dbReference type="PROSITE-ProRule" id="PRU00252"/>
    </source>
</evidence>
<dbReference type="STRING" id="504797.SAMN05421678_109307"/>
<dbReference type="RefSeq" id="WP_092884551.1">
    <property type="nucleotide sequence ID" value="NZ_FOOI01000009.1"/>
</dbReference>
<dbReference type="EMBL" id="JACBZA010000001">
    <property type="protein sequence ID" value="NYH83200.1"/>
    <property type="molecule type" value="Genomic_DNA"/>
</dbReference>
<dbReference type="AlphaFoldDB" id="A0A1I2VQV4"/>
<dbReference type="OrthoDB" id="5186768at2"/>
<organism evidence="4 5">
    <name type="scientific">Actinopolymorpha cephalotaxi</name>
    <dbReference type="NCBI Taxonomy" id="504797"/>
    <lineage>
        <taxon>Bacteria</taxon>
        <taxon>Bacillati</taxon>
        <taxon>Actinomycetota</taxon>
        <taxon>Actinomycetes</taxon>
        <taxon>Propionibacteriales</taxon>
        <taxon>Actinopolymorphaceae</taxon>
        <taxon>Actinopolymorpha</taxon>
    </lineage>
</organism>
<dbReference type="InterPro" id="IPR000424">
    <property type="entry name" value="Primosome_PriB/ssb"/>
</dbReference>
<protein>
    <submittedName>
        <fullName evidence="4">Single-strand DNA-binding protein</fullName>
    </submittedName>
</protein>